<dbReference type="AlphaFoldDB" id="A0AAE0ZCU8"/>
<evidence type="ECO:0000313" key="1">
    <source>
        <dbReference type="EMBL" id="KAK3767094.1"/>
    </source>
</evidence>
<comment type="caution">
    <text evidence="1">The sequence shown here is derived from an EMBL/GenBank/DDBJ whole genome shotgun (WGS) entry which is preliminary data.</text>
</comment>
<sequence length="107" mass="11536">MHHSTETALLKVTSDILDLVDDKNLCLLVLLDLTAAFDTIDHEILLNRLLRSRFLCRFGAVLGTLGLSGAEVVQISPGRGSSDQSGAGVVRISLWQSEVVRIRPGPG</sequence>
<accession>A0AAE0ZCU8</accession>
<evidence type="ECO:0000313" key="2">
    <source>
        <dbReference type="Proteomes" id="UP001283361"/>
    </source>
</evidence>
<protein>
    <recommendedName>
        <fullName evidence="3">Reverse transcriptase domain-containing protein</fullName>
    </recommendedName>
</protein>
<proteinExistence type="predicted"/>
<reference evidence="1" key="1">
    <citation type="journal article" date="2023" name="G3 (Bethesda)">
        <title>A reference genome for the long-term kleptoplast-retaining sea slug Elysia crispata morphotype clarki.</title>
        <authorList>
            <person name="Eastman K.E."/>
            <person name="Pendleton A.L."/>
            <person name="Shaikh M.A."/>
            <person name="Suttiyut T."/>
            <person name="Ogas R."/>
            <person name="Tomko P."/>
            <person name="Gavelis G."/>
            <person name="Widhalm J.R."/>
            <person name="Wisecaver J.H."/>
        </authorList>
    </citation>
    <scope>NUCLEOTIDE SEQUENCE</scope>
    <source>
        <strain evidence="1">ECLA1</strain>
    </source>
</reference>
<name>A0AAE0ZCU8_9GAST</name>
<organism evidence="1 2">
    <name type="scientific">Elysia crispata</name>
    <name type="common">lettuce slug</name>
    <dbReference type="NCBI Taxonomy" id="231223"/>
    <lineage>
        <taxon>Eukaryota</taxon>
        <taxon>Metazoa</taxon>
        <taxon>Spiralia</taxon>
        <taxon>Lophotrochozoa</taxon>
        <taxon>Mollusca</taxon>
        <taxon>Gastropoda</taxon>
        <taxon>Heterobranchia</taxon>
        <taxon>Euthyneura</taxon>
        <taxon>Panpulmonata</taxon>
        <taxon>Sacoglossa</taxon>
        <taxon>Placobranchoidea</taxon>
        <taxon>Plakobranchidae</taxon>
        <taxon>Elysia</taxon>
    </lineage>
</organism>
<gene>
    <name evidence="1" type="ORF">RRG08_017968</name>
</gene>
<evidence type="ECO:0008006" key="3">
    <source>
        <dbReference type="Google" id="ProtNLM"/>
    </source>
</evidence>
<dbReference type="Proteomes" id="UP001283361">
    <property type="component" value="Unassembled WGS sequence"/>
</dbReference>
<keyword evidence="2" id="KW-1185">Reference proteome</keyword>
<dbReference type="EMBL" id="JAWDGP010004170">
    <property type="protein sequence ID" value="KAK3767094.1"/>
    <property type="molecule type" value="Genomic_DNA"/>
</dbReference>